<dbReference type="PANTHER" id="PTHR36156:SF2">
    <property type="entry name" value="CUPIN TYPE-2 DOMAIN-CONTAINING PROTEIN"/>
    <property type="match status" value="1"/>
</dbReference>
<dbReference type="eggNOG" id="ENOG502S90D">
    <property type="taxonomic scope" value="Eukaryota"/>
</dbReference>
<dbReference type="PANTHER" id="PTHR36156">
    <property type="entry name" value="SLR2101 PROTEIN"/>
    <property type="match status" value="1"/>
</dbReference>
<protein>
    <submittedName>
        <fullName evidence="2">Cupin RmlC-type</fullName>
    </submittedName>
</protein>
<dbReference type="HOGENOM" id="CLU_096188_0_1_1"/>
<evidence type="ECO:0000313" key="2">
    <source>
        <dbReference type="EMBL" id="EKG19102.1"/>
    </source>
</evidence>
<dbReference type="SUPFAM" id="SSF51182">
    <property type="entry name" value="RmlC-like cupins"/>
    <property type="match status" value="1"/>
</dbReference>
<dbReference type="Proteomes" id="UP000007129">
    <property type="component" value="Unassembled WGS sequence"/>
</dbReference>
<evidence type="ECO:0000259" key="1">
    <source>
        <dbReference type="Pfam" id="PF07883"/>
    </source>
</evidence>
<gene>
    <name evidence="2" type="ORF">MPH_03623</name>
</gene>
<dbReference type="STRING" id="1126212.K2S274"/>
<dbReference type="Gene3D" id="2.60.120.10">
    <property type="entry name" value="Jelly Rolls"/>
    <property type="match status" value="1"/>
</dbReference>
<dbReference type="Pfam" id="PF07883">
    <property type="entry name" value="Cupin_2"/>
    <property type="match status" value="1"/>
</dbReference>
<dbReference type="AlphaFoldDB" id="K2S274"/>
<dbReference type="InterPro" id="IPR011051">
    <property type="entry name" value="RmlC_Cupin_sf"/>
</dbReference>
<comment type="caution">
    <text evidence="2">The sequence shown here is derived from an EMBL/GenBank/DDBJ whole genome shotgun (WGS) entry which is preliminary data.</text>
</comment>
<feature type="domain" description="Cupin type-2" evidence="1">
    <location>
        <begin position="97"/>
        <end position="164"/>
    </location>
</feature>
<organism evidence="2 3">
    <name type="scientific">Macrophomina phaseolina (strain MS6)</name>
    <name type="common">Charcoal rot fungus</name>
    <dbReference type="NCBI Taxonomy" id="1126212"/>
    <lineage>
        <taxon>Eukaryota</taxon>
        <taxon>Fungi</taxon>
        <taxon>Dikarya</taxon>
        <taxon>Ascomycota</taxon>
        <taxon>Pezizomycotina</taxon>
        <taxon>Dothideomycetes</taxon>
        <taxon>Dothideomycetes incertae sedis</taxon>
        <taxon>Botryosphaeriales</taxon>
        <taxon>Botryosphaeriaceae</taxon>
        <taxon>Macrophomina</taxon>
    </lineage>
</organism>
<dbReference type="InterPro" id="IPR047142">
    <property type="entry name" value="OryJ/VirC-like"/>
</dbReference>
<evidence type="ECO:0000313" key="3">
    <source>
        <dbReference type="Proteomes" id="UP000007129"/>
    </source>
</evidence>
<dbReference type="CDD" id="cd02231">
    <property type="entry name" value="cupin_BLL6423-like"/>
    <property type="match status" value="1"/>
</dbReference>
<dbReference type="OrthoDB" id="5840532at2759"/>
<dbReference type="InterPro" id="IPR014710">
    <property type="entry name" value="RmlC-like_jellyroll"/>
</dbReference>
<proteinExistence type="predicted"/>
<reference evidence="2 3" key="1">
    <citation type="journal article" date="2012" name="BMC Genomics">
        <title>Tools to kill: Genome of one of the most destructive plant pathogenic fungi Macrophomina phaseolina.</title>
        <authorList>
            <person name="Islam M.S."/>
            <person name="Haque M.S."/>
            <person name="Islam M.M."/>
            <person name="Emdad E.M."/>
            <person name="Halim A."/>
            <person name="Hossen Q.M.M."/>
            <person name="Hossain M.Z."/>
            <person name="Ahmed B."/>
            <person name="Rahim S."/>
            <person name="Rahman M.S."/>
            <person name="Alam M.M."/>
            <person name="Hou S."/>
            <person name="Wan X."/>
            <person name="Saito J.A."/>
            <person name="Alam M."/>
        </authorList>
    </citation>
    <scope>NUCLEOTIDE SEQUENCE [LARGE SCALE GENOMIC DNA]</scope>
    <source>
        <strain evidence="2 3">MS6</strain>
    </source>
</reference>
<dbReference type="VEuPathDB" id="FungiDB:MPH_03623"/>
<dbReference type="InParanoid" id="K2S274"/>
<accession>K2S274</accession>
<dbReference type="InterPro" id="IPR013096">
    <property type="entry name" value="Cupin_2"/>
</dbReference>
<dbReference type="EMBL" id="AHHD01000166">
    <property type="protein sequence ID" value="EKG19102.1"/>
    <property type="molecule type" value="Genomic_DNA"/>
</dbReference>
<sequence length="192" mass="21022">MTAPQPPELTNPLRQPQRFVTTHDKARKAIYSPAHSTPIQFWQVGPPARPAGFGLGYATSSFPVHLTNDEDLADFAAINEQRQQSGLVKRGGTVLRYVDYSPECESPMHRTVSCDYGIVLEGEMECLLDSGESRVLKAGDVAVQRGTAHQWINRSKGWARMLYVLLDATPVEVNGAELGEDLGGMIGVPQSE</sequence>
<name>K2S274_MACPH</name>